<proteinExistence type="predicted"/>
<accession>A0A0F7SS35</accession>
<reference evidence="1" key="1">
    <citation type="submission" date="2014-08" db="EMBL/GenBank/DDBJ databases">
        <authorList>
            <person name="Sharma Rahul"/>
            <person name="Thines Marco"/>
        </authorList>
    </citation>
    <scope>NUCLEOTIDE SEQUENCE</scope>
</reference>
<dbReference type="EMBL" id="LN483142">
    <property type="protein sequence ID" value="CED83315.1"/>
    <property type="molecule type" value="Genomic_DNA"/>
</dbReference>
<dbReference type="AlphaFoldDB" id="A0A0F7SS35"/>
<sequence length="155" mass="16475">MPPKEIDVFRELPAHTKVGSSIPGLNLACTDPLLSSSAATYATKLHAKSIPLVNPQRLSAAATKKQAGQARRKQDGIRAGTIGLRTVWEEYMVQLLGMGGTKPNVKTGLGGKWAGNAEALQNKIAKAEFTGCFLTVKVSSNKDLISESNLYAPVV</sequence>
<protein>
    <submittedName>
        <fullName evidence="1">Uncharacterized protein</fullName>
    </submittedName>
</protein>
<name>A0A0F7SS35_PHARH</name>
<evidence type="ECO:0000313" key="1">
    <source>
        <dbReference type="EMBL" id="CED83315.1"/>
    </source>
</evidence>
<organism evidence="1">
    <name type="scientific">Phaffia rhodozyma</name>
    <name type="common">Yeast</name>
    <name type="synonym">Xanthophyllomyces dendrorhous</name>
    <dbReference type="NCBI Taxonomy" id="264483"/>
    <lineage>
        <taxon>Eukaryota</taxon>
        <taxon>Fungi</taxon>
        <taxon>Dikarya</taxon>
        <taxon>Basidiomycota</taxon>
        <taxon>Agaricomycotina</taxon>
        <taxon>Tremellomycetes</taxon>
        <taxon>Cystofilobasidiales</taxon>
        <taxon>Mrakiaceae</taxon>
        <taxon>Phaffia</taxon>
    </lineage>
</organism>